<dbReference type="InterPro" id="IPR029058">
    <property type="entry name" value="AB_hydrolase_fold"/>
</dbReference>
<feature type="non-terminal residue" evidence="4">
    <location>
        <position position="268"/>
    </location>
</feature>
<proteinExistence type="predicted"/>
<gene>
    <name evidence="4" type="ORF">S01H1_39107</name>
</gene>
<keyword evidence="1" id="KW-0378">Hydrolase</keyword>
<dbReference type="InterPro" id="IPR001375">
    <property type="entry name" value="Peptidase_S9_cat"/>
</dbReference>
<protein>
    <recommendedName>
        <fullName evidence="3">Peptidase S9 prolyl oligopeptidase catalytic domain-containing protein</fullName>
    </recommendedName>
</protein>
<feature type="non-terminal residue" evidence="4">
    <location>
        <position position="1"/>
    </location>
</feature>
<feature type="domain" description="Peptidase S9 prolyl oligopeptidase catalytic" evidence="3">
    <location>
        <begin position="193"/>
        <end position="268"/>
    </location>
</feature>
<evidence type="ECO:0000256" key="1">
    <source>
        <dbReference type="ARBA" id="ARBA00022801"/>
    </source>
</evidence>
<dbReference type="PANTHER" id="PTHR42776">
    <property type="entry name" value="SERINE PEPTIDASE S9 FAMILY MEMBER"/>
    <property type="match status" value="1"/>
</dbReference>
<comment type="caution">
    <text evidence="4">The sequence shown here is derived from an EMBL/GenBank/DDBJ whole genome shotgun (WGS) entry which is preliminary data.</text>
</comment>
<accession>X0VD30</accession>
<dbReference type="InterPro" id="IPR011659">
    <property type="entry name" value="WD40"/>
</dbReference>
<dbReference type="GO" id="GO:0006508">
    <property type="term" value="P:proteolysis"/>
    <property type="evidence" value="ECO:0007669"/>
    <property type="project" value="InterPro"/>
</dbReference>
<name>X0VD30_9ZZZZ</name>
<dbReference type="AlphaFoldDB" id="X0VD30"/>
<dbReference type="GO" id="GO:0004252">
    <property type="term" value="F:serine-type endopeptidase activity"/>
    <property type="evidence" value="ECO:0007669"/>
    <property type="project" value="TreeGrafter"/>
</dbReference>
<evidence type="ECO:0000313" key="4">
    <source>
        <dbReference type="EMBL" id="GAG10398.1"/>
    </source>
</evidence>
<keyword evidence="2" id="KW-0720">Serine protease</keyword>
<dbReference type="SUPFAM" id="SSF69304">
    <property type="entry name" value="Tricorn protease N-terminal domain"/>
    <property type="match status" value="1"/>
</dbReference>
<dbReference type="EMBL" id="BARS01024654">
    <property type="protein sequence ID" value="GAG10398.1"/>
    <property type="molecule type" value="Genomic_DNA"/>
</dbReference>
<keyword evidence="2" id="KW-0645">Protease</keyword>
<reference evidence="4" key="1">
    <citation type="journal article" date="2014" name="Front. Microbiol.">
        <title>High frequency of phylogenetically diverse reductive dehalogenase-homologous genes in deep subseafloor sedimentary metagenomes.</title>
        <authorList>
            <person name="Kawai M."/>
            <person name="Futagami T."/>
            <person name="Toyoda A."/>
            <person name="Takaki Y."/>
            <person name="Nishi S."/>
            <person name="Hori S."/>
            <person name="Arai W."/>
            <person name="Tsubouchi T."/>
            <person name="Morono Y."/>
            <person name="Uchiyama I."/>
            <person name="Ito T."/>
            <person name="Fujiyama A."/>
            <person name="Inagaki F."/>
            <person name="Takami H."/>
        </authorList>
    </citation>
    <scope>NUCLEOTIDE SEQUENCE</scope>
    <source>
        <strain evidence="4">Expedition CK06-06</strain>
    </source>
</reference>
<dbReference type="Pfam" id="PF07676">
    <property type="entry name" value="PD40"/>
    <property type="match status" value="1"/>
</dbReference>
<evidence type="ECO:0000259" key="3">
    <source>
        <dbReference type="Pfam" id="PF00326"/>
    </source>
</evidence>
<dbReference type="SUPFAM" id="SSF53474">
    <property type="entry name" value="alpha/beta-Hydrolases"/>
    <property type="match status" value="1"/>
</dbReference>
<evidence type="ECO:0000256" key="2">
    <source>
        <dbReference type="ARBA" id="ARBA00022825"/>
    </source>
</evidence>
<dbReference type="PANTHER" id="PTHR42776:SF27">
    <property type="entry name" value="DIPEPTIDYL PEPTIDASE FAMILY MEMBER 6"/>
    <property type="match status" value="1"/>
</dbReference>
<sequence length="268" mass="28823">GEAGMARNDHLLVVLAEGGQAPRSLSAPIDRSVVGRPVALSGRTFAWLPNGKSLLFLAGDRGTVALYSADVANGSVSKVLGGERHIEAFALTPDGRQIAFTAIWASEPGEIYSAALDGGGRERNLSHANDELRNAVELARIRRMTYRAPDGLEIEAFLLYPPGYQRGKRYPLALEIHGGPHGFYPSSPSFLLFQSLAGAGYVVLLPNPRGSSTYGEEFTQACVGDWGGKDFEDLMVGVDELVRRGIADPDRLYVGGYSYGGFMTTWTV</sequence>
<dbReference type="Pfam" id="PF00326">
    <property type="entry name" value="Peptidase_S9"/>
    <property type="match status" value="1"/>
</dbReference>
<dbReference type="Gene3D" id="3.40.50.1820">
    <property type="entry name" value="alpha/beta hydrolase"/>
    <property type="match status" value="1"/>
</dbReference>
<organism evidence="4">
    <name type="scientific">marine sediment metagenome</name>
    <dbReference type="NCBI Taxonomy" id="412755"/>
    <lineage>
        <taxon>unclassified sequences</taxon>
        <taxon>metagenomes</taxon>
        <taxon>ecological metagenomes</taxon>
    </lineage>
</organism>